<dbReference type="AlphaFoldDB" id="A0A9Q3QDE4"/>
<evidence type="ECO:0000313" key="2">
    <source>
        <dbReference type="EMBL" id="MBW0602339.1"/>
    </source>
</evidence>
<dbReference type="EMBL" id="JABZFG010000001">
    <property type="protein sequence ID" value="MBW0602339.1"/>
    <property type="molecule type" value="Genomic_DNA"/>
</dbReference>
<gene>
    <name evidence="2" type="ORF">MADP07_00046</name>
</gene>
<evidence type="ECO:0008006" key="4">
    <source>
        <dbReference type="Google" id="ProtNLM"/>
    </source>
</evidence>
<accession>A0A9Q3QDE4</accession>
<keyword evidence="1" id="KW-0812">Transmembrane</keyword>
<evidence type="ECO:0000256" key="1">
    <source>
        <dbReference type="SAM" id="Phobius"/>
    </source>
</evidence>
<sequence>MAKKQKSFFEKLAEKNDKHLERTKPKIIKKRNTKAYVILGLLGVVVATSIAVPVTVNTVKVNYTPALKDTDKVLEFIKPDNSKTSINVKDIIGKLEANKNINSENTEKIYKEAIFYLYEQEVKASKEFQRLWNESLYPGDTERTDIALKTLDEVRKEQENKIKDLKRQIQAGYGFDNWEKQFNSVITSEQYGNSSTEQEAVDYLIIKSIEKDALRKFTIESSNNSLFKSQKDVNRVAMRDIYYVDQNNNNVVDETTGKPKVMFHKGDKVFPQFVEGKNYFVDQNSNKITLLKSSSFVFDNWNTILDYFKEFNKLNKNFVVSTFTIPGVLENSVTGSFKVDKNQYLQFLINSLIEDELVPNYTLIQKFEKLEYYLLENDLISNKAKSNYENYLKLLSIDSSEVKENLGSLGIQNYLTLAKNKDMAYALSTMTNIFENKEHKLPSIDLNKLFNFKFAEKTEIRIQSLKDEIKSLKESDSYKNGSREEKIAVKNKIIDKASEIISIMEGEITSMTDLEFSQKISEIYNNALSLNVNGKNFYSIVYSIEGMNNAKLIPTSTGLTIFKFDEVTDYEKLMKLVKYDLNAVANDKTPYFNSLNVINGELENKNIILKKMLEDKEFNEYLKSNKKLSSTKNSFTDEDIQNTIISNEVLINGNKQAEVINIYSKANDWIKELVNKGSIYNISLINGKVYIDYDKKSETTNLSEKEFGEILYHQLNEYLNVDKGEEK</sequence>
<proteinExistence type="predicted"/>
<keyword evidence="1" id="KW-1133">Transmembrane helix</keyword>
<feature type="transmembrane region" description="Helical" evidence="1">
    <location>
        <begin position="35"/>
        <end position="56"/>
    </location>
</feature>
<dbReference type="Proteomes" id="UP000746160">
    <property type="component" value="Unassembled WGS sequence"/>
</dbReference>
<protein>
    <recommendedName>
        <fullName evidence="4">Membrane protein P80</fullName>
    </recommendedName>
</protein>
<reference evidence="2" key="1">
    <citation type="journal article" date="2021" name="Genes Genomics">
        <title>Comparative genomic analysis of Mycoplasma anatis strains.</title>
        <authorList>
            <person name="Zhou Q."/>
            <person name="Mai K."/>
            <person name="Yang D."/>
            <person name="Liu J."/>
            <person name="Yan Z."/>
            <person name="Luo C."/>
            <person name="Tan Y."/>
            <person name="Cao S."/>
            <person name="Zhou Q."/>
            <person name="Chen L."/>
            <person name="Chen F."/>
        </authorList>
    </citation>
    <scope>NUCLEOTIDE SEQUENCE</scope>
    <source>
        <strain evidence="2">DP07</strain>
    </source>
</reference>
<keyword evidence="1" id="KW-0472">Membrane</keyword>
<comment type="caution">
    <text evidence="2">The sequence shown here is derived from an EMBL/GenBank/DDBJ whole genome shotgun (WGS) entry which is preliminary data.</text>
</comment>
<dbReference type="NCBIfam" id="NF045833">
    <property type="entry name" value="P80_membrane"/>
    <property type="match status" value="1"/>
</dbReference>
<evidence type="ECO:0000313" key="3">
    <source>
        <dbReference type="Proteomes" id="UP000746160"/>
    </source>
</evidence>
<dbReference type="RefSeq" id="WP_218675231.1">
    <property type="nucleotide sequence ID" value="NZ_JABZFG010000001.1"/>
</dbReference>
<organism evidence="2 3">
    <name type="scientific">Mycoplasmopsis anatis</name>
    <dbReference type="NCBI Taxonomy" id="171279"/>
    <lineage>
        <taxon>Bacteria</taxon>
        <taxon>Bacillati</taxon>
        <taxon>Mycoplasmatota</taxon>
        <taxon>Mycoplasmoidales</taxon>
        <taxon>Metamycoplasmataceae</taxon>
        <taxon>Mycoplasmopsis</taxon>
    </lineage>
</organism>
<name>A0A9Q3QDE4_9BACT</name>